<feature type="non-terminal residue" evidence="2">
    <location>
        <position position="80"/>
    </location>
</feature>
<feature type="compositionally biased region" description="Low complexity" evidence="1">
    <location>
        <begin position="39"/>
        <end position="48"/>
    </location>
</feature>
<protein>
    <submittedName>
        <fullName evidence="2">Pro-resilin</fullName>
    </submittedName>
</protein>
<keyword evidence="3" id="KW-1185">Reference proteome</keyword>
<evidence type="ECO:0000313" key="3">
    <source>
        <dbReference type="Proteomes" id="UP000265520"/>
    </source>
</evidence>
<evidence type="ECO:0000256" key="1">
    <source>
        <dbReference type="SAM" id="MobiDB-lite"/>
    </source>
</evidence>
<name>A0A392SXJ8_9FABA</name>
<proteinExistence type="predicted"/>
<reference evidence="2 3" key="1">
    <citation type="journal article" date="2018" name="Front. Plant Sci.">
        <title>Red Clover (Trifolium pratense) and Zigzag Clover (T. medium) - A Picture of Genomic Similarities and Differences.</title>
        <authorList>
            <person name="Dluhosova J."/>
            <person name="Istvanek J."/>
            <person name="Nedelnik J."/>
            <person name="Repkova J."/>
        </authorList>
    </citation>
    <scope>NUCLEOTIDE SEQUENCE [LARGE SCALE GENOMIC DNA]</scope>
    <source>
        <strain evidence="3">cv. 10/8</strain>
        <tissue evidence="2">Leaf</tissue>
    </source>
</reference>
<accession>A0A392SXJ8</accession>
<feature type="compositionally biased region" description="Basic and acidic residues" evidence="1">
    <location>
        <begin position="1"/>
        <end position="15"/>
    </location>
</feature>
<organism evidence="2 3">
    <name type="scientific">Trifolium medium</name>
    <dbReference type="NCBI Taxonomy" id="97028"/>
    <lineage>
        <taxon>Eukaryota</taxon>
        <taxon>Viridiplantae</taxon>
        <taxon>Streptophyta</taxon>
        <taxon>Embryophyta</taxon>
        <taxon>Tracheophyta</taxon>
        <taxon>Spermatophyta</taxon>
        <taxon>Magnoliopsida</taxon>
        <taxon>eudicotyledons</taxon>
        <taxon>Gunneridae</taxon>
        <taxon>Pentapetalae</taxon>
        <taxon>rosids</taxon>
        <taxon>fabids</taxon>
        <taxon>Fabales</taxon>
        <taxon>Fabaceae</taxon>
        <taxon>Papilionoideae</taxon>
        <taxon>50 kb inversion clade</taxon>
        <taxon>NPAAA clade</taxon>
        <taxon>Hologalegina</taxon>
        <taxon>IRL clade</taxon>
        <taxon>Trifolieae</taxon>
        <taxon>Trifolium</taxon>
    </lineage>
</organism>
<feature type="compositionally biased region" description="Acidic residues" evidence="1">
    <location>
        <begin position="16"/>
        <end position="38"/>
    </location>
</feature>
<dbReference type="EMBL" id="LXQA010455410">
    <property type="protein sequence ID" value="MCI52944.1"/>
    <property type="molecule type" value="Genomic_DNA"/>
</dbReference>
<comment type="caution">
    <text evidence="2">The sequence shown here is derived from an EMBL/GenBank/DDBJ whole genome shotgun (WGS) entry which is preliminary data.</text>
</comment>
<dbReference type="AlphaFoldDB" id="A0A392SXJ8"/>
<feature type="non-terminal residue" evidence="2">
    <location>
        <position position="1"/>
    </location>
</feature>
<sequence length="80" mass="8706">VEKPQLQDSTIKETSEAYEDEDSEDGSENDDEDDDDGDYNSGSSYGSGFVENEIEKEVVVAAAPPQYPSGYGLEAMDICE</sequence>
<dbReference type="Proteomes" id="UP000265520">
    <property type="component" value="Unassembled WGS sequence"/>
</dbReference>
<evidence type="ECO:0000313" key="2">
    <source>
        <dbReference type="EMBL" id="MCI52944.1"/>
    </source>
</evidence>
<feature type="region of interest" description="Disordered" evidence="1">
    <location>
        <begin position="1"/>
        <end position="50"/>
    </location>
</feature>